<evidence type="ECO:0000256" key="5">
    <source>
        <dbReference type="ARBA" id="ARBA00022691"/>
    </source>
</evidence>
<dbReference type="CDD" id="cd02440">
    <property type="entry name" value="AdoMet_MTases"/>
    <property type="match status" value="1"/>
</dbReference>
<comment type="catalytic activity">
    <reaction evidence="6">
        <text>L-lysyl-[protein] + 3 S-adenosyl-L-methionine = N(6),N(6),N(6)-trimethyl-L-lysyl-[protein] + 3 S-adenosyl-L-homocysteine + 3 H(+)</text>
        <dbReference type="Rhea" id="RHEA:54192"/>
        <dbReference type="Rhea" id="RHEA-COMP:9752"/>
        <dbReference type="Rhea" id="RHEA-COMP:13826"/>
        <dbReference type="ChEBI" id="CHEBI:15378"/>
        <dbReference type="ChEBI" id="CHEBI:29969"/>
        <dbReference type="ChEBI" id="CHEBI:57856"/>
        <dbReference type="ChEBI" id="CHEBI:59789"/>
        <dbReference type="ChEBI" id="CHEBI:61961"/>
    </reaction>
</comment>
<evidence type="ECO:0000313" key="8">
    <source>
        <dbReference type="EMBL" id="WCR03458.1"/>
    </source>
</evidence>
<comment type="function">
    <text evidence="6">Methylates ribosomal protein L11.</text>
</comment>
<reference evidence="8 10" key="2">
    <citation type="submission" date="2021-01" db="EMBL/GenBank/DDBJ databases">
        <title>Biogeographic distribution of Paracoccus.</title>
        <authorList>
            <person name="Hollensteiner J."/>
            <person name="Leineberger J."/>
            <person name="Brinkhoff T."/>
            <person name="Daniel R."/>
        </authorList>
    </citation>
    <scope>NUCLEOTIDE SEQUENCE [LARGE SCALE GENOMIC DNA]</scope>
    <source>
        <strain evidence="8 10">DSM 18447</strain>
    </source>
</reference>
<dbReference type="EMBL" id="FTOU01000001">
    <property type="protein sequence ID" value="SIS53986.1"/>
    <property type="molecule type" value="Genomic_DNA"/>
</dbReference>
<dbReference type="GO" id="GO:0005737">
    <property type="term" value="C:cytoplasm"/>
    <property type="evidence" value="ECO:0007669"/>
    <property type="project" value="UniProtKB-SubCell"/>
</dbReference>
<dbReference type="GO" id="GO:0005840">
    <property type="term" value="C:ribosome"/>
    <property type="evidence" value="ECO:0007669"/>
    <property type="project" value="UniProtKB-KW"/>
</dbReference>
<evidence type="ECO:0000313" key="9">
    <source>
        <dbReference type="Proteomes" id="UP000186216"/>
    </source>
</evidence>
<name>A0AA45W147_9RHOB</name>
<dbReference type="RefSeq" id="WP_076522452.1">
    <property type="nucleotide sequence ID" value="NZ_CP067140.1"/>
</dbReference>
<dbReference type="InterPro" id="IPR029063">
    <property type="entry name" value="SAM-dependent_MTases_sf"/>
</dbReference>
<keyword evidence="4 6" id="KW-0808">Transferase</keyword>
<reference evidence="7 9" key="1">
    <citation type="submission" date="2017-01" db="EMBL/GenBank/DDBJ databases">
        <authorList>
            <person name="Varghese N."/>
            <person name="Submissions S."/>
        </authorList>
    </citation>
    <scope>NUCLEOTIDE SEQUENCE [LARGE SCALE GENOMIC DNA]</scope>
    <source>
        <strain evidence="7 9">DSM 18447</strain>
    </source>
</reference>
<dbReference type="Pfam" id="PF06325">
    <property type="entry name" value="PrmA"/>
    <property type="match status" value="1"/>
</dbReference>
<dbReference type="EMBL" id="CP067140">
    <property type="protein sequence ID" value="WCR03458.1"/>
    <property type="molecule type" value="Genomic_DNA"/>
</dbReference>
<keyword evidence="10" id="KW-1185">Reference proteome</keyword>
<feature type="binding site" evidence="6">
    <location>
        <position position="132"/>
    </location>
    <ligand>
        <name>S-adenosyl-L-methionine</name>
        <dbReference type="ChEBI" id="CHEBI:59789"/>
    </ligand>
</feature>
<accession>A0AA45W147</accession>
<dbReference type="NCBIfam" id="NF001784">
    <property type="entry name" value="PRK00517.2-1"/>
    <property type="match status" value="1"/>
</dbReference>
<comment type="subcellular location">
    <subcellularLocation>
        <location evidence="6">Cytoplasm</location>
    </subcellularLocation>
</comment>
<evidence type="ECO:0000313" key="10">
    <source>
        <dbReference type="Proteomes" id="UP001215549"/>
    </source>
</evidence>
<dbReference type="AlphaFoldDB" id="A0AA45W147"/>
<protein>
    <recommendedName>
        <fullName evidence="6">Ribosomal protein L11 methyltransferase</fullName>
        <shortName evidence="6">L11 Mtase</shortName>
        <ecNumber evidence="6">2.1.1.-</ecNumber>
    </recommendedName>
</protein>
<keyword evidence="3 6" id="KW-0489">Methyltransferase</keyword>
<sequence length="290" mass="30895">MPTFTALTHLAGRAPAEALAEACEDLTPEPVGSGVFEIEDGSDRWEVGVYFLEQPDEVALALLAAAYGADPFVISELPEVDWVAHVRRELSPVEAGRFYVHGSHDADRVPEGVEALCIEAAMAFGTGHHGTTKGCLEALDRLAGDGYEPQRIADIGCGTAVLAMGAARIWPMTVLASDIDKVAVDTASANVIANGLDGRVICIEATGFDHPMLEEAAPFDLVLANILKQPLIDLSPEMARHVGTGGKIILSGILTDQGQEVIEAYQTAGFTLDRRDDLGEWVTLTMTRSN</sequence>
<dbReference type="Gene3D" id="3.40.50.150">
    <property type="entry name" value="Vaccinia Virus protein VP39"/>
    <property type="match status" value="1"/>
</dbReference>
<keyword evidence="7" id="KW-0689">Ribosomal protein</keyword>
<dbReference type="InterPro" id="IPR004498">
    <property type="entry name" value="Ribosomal_PrmA_MeTrfase"/>
</dbReference>
<evidence type="ECO:0000256" key="2">
    <source>
        <dbReference type="ARBA" id="ARBA00022490"/>
    </source>
</evidence>
<dbReference type="Proteomes" id="UP000186216">
    <property type="component" value="Unassembled WGS sequence"/>
</dbReference>
<evidence type="ECO:0000256" key="3">
    <source>
        <dbReference type="ARBA" id="ARBA00022603"/>
    </source>
</evidence>
<proteinExistence type="inferred from homology"/>
<organism evidence="7 9">
    <name type="scientific">Paracoccus saliphilus</name>
    <dbReference type="NCBI Taxonomy" id="405559"/>
    <lineage>
        <taxon>Bacteria</taxon>
        <taxon>Pseudomonadati</taxon>
        <taxon>Pseudomonadota</taxon>
        <taxon>Alphaproteobacteria</taxon>
        <taxon>Rhodobacterales</taxon>
        <taxon>Paracoccaceae</taxon>
        <taxon>Paracoccus</taxon>
    </lineage>
</organism>
<dbReference type="InterPro" id="IPR050078">
    <property type="entry name" value="Ribosomal_L11_MeTrfase_PrmA"/>
</dbReference>
<dbReference type="GO" id="GO:0032259">
    <property type="term" value="P:methylation"/>
    <property type="evidence" value="ECO:0007669"/>
    <property type="project" value="UniProtKB-KW"/>
</dbReference>
<keyword evidence="7" id="KW-0687">Ribonucleoprotein</keyword>
<evidence type="ECO:0000313" key="7">
    <source>
        <dbReference type="EMBL" id="SIS53986.1"/>
    </source>
</evidence>
<comment type="similarity">
    <text evidence="1 6">Belongs to the methyltransferase superfamily. PrmA family.</text>
</comment>
<feature type="binding site" evidence="6">
    <location>
        <position position="225"/>
    </location>
    <ligand>
        <name>S-adenosyl-L-methionine</name>
        <dbReference type="ChEBI" id="CHEBI:59789"/>
    </ligand>
</feature>
<dbReference type="SUPFAM" id="SSF53335">
    <property type="entry name" value="S-adenosyl-L-methionine-dependent methyltransferases"/>
    <property type="match status" value="1"/>
</dbReference>
<dbReference type="PANTHER" id="PTHR43648">
    <property type="entry name" value="ELECTRON TRANSFER FLAVOPROTEIN BETA SUBUNIT LYSINE METHYLTRANSFERASE"/>
    <property type="match status" value="1"/>
</dbReference>
<dbReference type="EC" id="2.1.1.-" evidence="6"/>
<evidence type="ECO:0000256" key="6">
    <source>
        <dbReference type="HAMAP-Rule" id="MF_00735"/>
    </source>
</evidence>
<dbReference type="PANTHER" id="PTHR43648:SF1">
    <property type="entry name" value="ELECTRON TRANSFER FLAVOPROTEIN BETA SUBUNIT LYSINE METHYLTRANSFERASE"/>
    <property type="match status" value="1"/>
</dbReference>
<keyword evidence="2 6" id="KW-0963">Cytoplasm</keyword>
<dbReference type="GO" id="GO:0008276">
    <property type="term" value="F:protein methyltransferase activity"/>
    <property type="evidence" value="ECO:0007669"/>
    <property type="project" value="UniProtKB-UniRule"/>
</dbReference>
<feature type="binding site" evidence="6">
    <location>
        <position position="156"/>
    </location>
    <ligand>
        <name>S-adenosyl-L-methionine</name>
        <dbReference type="ChEBI" id="CHEBI:59789"/>
    </ligand>
</feature>
<evidence type="ECO:0000256" key="1">
    <source>
        <dbReference type="ARBA" id="ARBA00009741"/>
    </source>
</evidence>
<gene>
    <name evidence="6" type="primary">prmA</name>
    <name evidence="8" type="ORF">JHX88_01370</name>
    <name evidence="7" type="ORF">SAMN05421772_101345</name>
</gene>
<keyword evidence="5 6" id="KW-0949">S-adenosyl-L-methionine</keyword>
<dbReference type="Proteomes" id="UP001215549">
    <property type="component" value="Chromosome"/>
</dbReference>
<evidence type="ECO:0000256" key="4">
    <source>
        <dbReference type="ARBA" id="ARBA00022679"/>
    </source>
</evidence>
<dbReference type="HAMAP" id="MF_00735">
    <property type="entry name" value="Methyltr_PrmA"/>
    <property type="match status" value="1"/>
</dbReference>
<feature type="binding site" evidence="6">
    <location>
        <position position="178"/>
    </location>
    <ligand>
        <name>S-adenosyl-L-methionine</name>
        <dbReference type="ChEBI" id="CHEBI:59789"/>
    </ligand>
</feature>